<proteinExistence type="predicted"/>
<dbReference type="KEGG" id="mlj:MLAC_19990"/>
<protein>
    <submittedName>
        <fullName evidence="1">Uncharacterized protein</fullName>
    </submittedName>
</protein>
<reference evidence="1 2" key="1">
    <citation type="journal article" date="2019" name="Emerg. Microbes Infect.">
        <title>Comprehensive subspecies identification of 175 nontuberculous mycobacteria species based on 7547 genomic profiles.</title>
        <authorList>
            <person name="Matsumoto Y."/>
            <person name="Kinjo T."/>
            <person name="Motooka D."/>
            <person name="Nabeya D."/>
            <person name="Jung N."/>
            <person name="Uechi K."/>
            <person name="Horii T."/>
            <person name="Iida T."/>
            <person name="Fujita J."/>
            <person name="Nakamura S."/>
        </authorList>
    </citation>
    <scope>NUCLEOTIDE SEQUENCE [LARGE SCALE GENOMIC DNA]</scope>
    <source>
        <strain evidence="1 2">JCM 15657</strain>
    </source>
</reference>
<sequence>MVALPTVQLGRRVWAMPERPQLRHPLAVSAEQPGNAAAPEVPRLRDPVVDRHAKARTFALTRAAPVPVCATEGGWVARAGGHHAHTALIRQIGSMNHL</sequence>
<evidence type="ECO:0000313" key="2">
    <source>
        <dbReference type="Proteomes" id="UP000466396"/>
    </source>
</evidence>
<dbReference type="EMBL" id="AP022581">
    <property type="protein sequence ID" value="BBX96705.1"/>
    <property type="molecule type" value="Genomic_DNA"/>
</dbReference>
<dbReference type="Proteomes" id="UP000466396">
    <property type="component" value="Chromosome"/>
</dbReference>
<accession>A0A7I7NJ98</accession>
<dbReference type="AlphaFoldDB" id="A0A7I7NJ98"/>
<keyword evidence="2" id="KW-1185">Reference proteome</keyword>
<gene>
    <name evidence="1" type="ORF">MLAC_19990</name>
</gene>
<organism evidence="1 2">
    <name type="scientific">Mycobacterium lacus</name>
    <dbReference type="NCBI Taxonomy" id="169765"/>
    <lineage>
        <taxon>Bacteria</taxon>
        <taxon>Bacillati</taxon>
        <taxon>Actinomycetota</taxon>
        <taxon>Actinomycetes</taxon>
        <taxon>Mycobacteriales</taxon>
        <taxon>Mycobacteriaceae</taxon>
        <taxon>Mycobacterium</taxon>
    </lineage>
</organism>
<name>A0A7I7NJ98_9MYCO</name>
<evidence type="ECO:0000313" key="1">
    <source>
        <dbReference type="EMBL" id="BBX96705.1"/>
    </source>
</evidence>